<dbReference type="AlphaFoldDB" id="A0A1Q8V9B3"/>
<evidence type="ECO:0000313" key="3">
    <source>
        <dbReference type="Proteomes" id="UP000186857"/>
    </source>
</evidence>
<organism evidence="2 3">
    <name type="scientific">Actinomyces oris</name>
    <dbReference type="NCBI Taxonomy" id="544580"/>
    <lineage>
        <taxon>Bacteria</taxon>
        <taxon>Bacillati</taxon>
        <taxon>Actinomycetota</taxon>
        <taxon>Actinomycetes</taxon>
        <taxon>Actinomycetales</taxon>
        <taxon>Actinomycetaceae</taxon>
        <taxon>Actinomyces</taxon>
    </lineage>
</organism>
<comment type="caution">
    <text evidence="2">The sequence shown here is derived from an EMBL/GenBank/DDBJ whole genome shotgun (WGS) entry which is preliminary data.</text>
</comment>
<protein>
    <submittedName>
        <fullName evidence="2">Uncharacterized protein</fullName>
    </submittedName>
</protein>
<dbReference type="EMBL" id="MSKJ01000013">
    <property type="protein sequence ID" value="OLO44680.1"/>
    <property type="molecule type" value="Genomic_DNA"/>
</dbReference>
<keyword evidence="1" id="KW-0812">Transmembrane</keyword>
<proteinExistence type="predicted"/>
<dbReference type="OrthoDB" id="6107348at2"/>
<keyword evidence="1" id="KW-0472">Membrane</keyword>
<keyword evidence="1" id="KW-1133">Transmembrane helix</keyword>
<gene>
    <name evidence="2" type="ORF">BKH29_06470</name>
</gene>
<sequence length="129" mass="14742">MSSDRKAHVAYLIRFTIGVVLYSLAIFSSRFWSHSVEATPWRFVSALLPMIGACVCAWAMMKMFREIDEMQQKKMLDALVISSAGTILTCLAYGFMEEVGLPLLNASWVVMVWGVFFIIGTLWTAWRYR</sequence>
<reference evidence="2 3" key="1">
    <citation type="submission" date="2016-12" db="EMBL/GenBank/DDBJ databases">
        <title>Genomic Comparison of strains in the 'Actinomyces naeslundii' Group.</title>
        <authorList>
            <person name="Mughal S.R."/>
            <person name="Do T."/>
            <person name="Gilbert S.C."/>
            <person name="Witherden E.A."/>
            <person name="Didelot X."/>
            <person name="Beighton D."/>
        </authorList>
    </citation>
    <scope>NUCLEOTIDE SEQUENCE [LARGE SCALE GENOMIC DNA]</scope>
    <source>
        <strain evidence="2 3">CCUG 33920</strain>
    </source>
</reference>
<feature type="transmembrane region" description="Helical" evidence="1">
    <location>
        <begin position="12"/>
        <end position="32"/>
    </location>
</feature>
<name>A0A1Q8V9B3_9ACTO</name>
<dbReference type="RefSeq" id="WP_075376736.1">
    <property type="nucleotide sequence ID" value="NZ_MSKJ01000013.1"/>
</dbReference>
<evidence type="ECO:0000256" key="1">
    <source>
        <dbReference type="SAM" id="Phobius"/>
    </source>
</evidence>
<feature type="transmembrane region" description="Helical" evidence="1">
    <location>
        <begin position="108"/>
        <end position="126"/>
    </location>
</feature>
<feature type="transmembrane region" description="Helical" evidence="1">
    <location>
        <begin position="44"/>
        <end position="64"/>
    </location>
</feature>
<evidence type="ECO:0000313" key="2">
    <source>
        <dbReference type="EMBL" id="OLO44680.1"/>
    </source>
</evidence>
<dbReference type="Proteomes" id="UP000186857">
    <property type="component" value="Unassembled WGS sequence"/>
</dbReference>
<accession>A0A1Q8V9B3</accession>
<feature type="transmembrane region" description="Helical" evidence="1">
    <location>
        <begin position="76"/>
        <end position="96"/>
    </location>
</feature>